<organism evidence="2 3">
    <name type="scientific">Actinia tenebrosa</name>
    <name type="common">Australian red waratah sea anemone</name>
    <dbReference type="NCBI Taxonomy" id="6105"/>
    <lineage>
        <taxon>Eukaryota</taxon>
        <taxon>Metazoa</taxon>
        <taxon>Cnidaria</taxon>
        <taxon>Anthozoa</taxon>
        <taxon>Hexacorallia</taxon>
        <taxon>Actiniaria</taxon>
        <taxon>Actiniidae</taxon>
        <taxon>Actinia</taxon>
    </lineage>
</organism>
<dbReference type="OrthoDB" id="5980565at2759"/>
<proteinExistence type="predicted"/>
<accession>A0A6P8IAL4</accession>
<dbReference type="InParanoid" id="A0A6P8IAL4"/>
<dbReference type="KEGG" id="aten:116300461"/>
<dbReference type="RefSeq" id="XP_031565198.1">
    <property type="nucleotide sequence ID" value="XM_031709338.1"/>
</dbReference>
<protein>
    <submittedName>
        <fullName evidence="3">Uncharacterized protein LOC116300461</fullName>
    </submittedName>
</protein>
<evidence type="ECO:0000256" key="1">
    <source>
        <dbReference type="SAM" id="MobiDB-lite"/>
    </source>
</evidence>
<feature type="region of interest" description="Disordered" evidence="1">
    <location>
        <begin position="1"/>
        <end position="25"/>
    </location>
</feature>
<name>A0A6P8IAL4_ACTTE</name>
<dbReference type="GeneID" id="116300461"/>
<evidence type="ECO:0000313" key="3">
    <source>
        <dbReference type="RefSeq" id="XP_031565198.1"/>
    </source>
</evidence>
<evidence type="ECO:0000313" key="2">
    <source>
        <dbReference type="Proteomes" id="UP000515163"/>
    </source>
</evidence>
<dbReference type="Proteomes" id="UP000515163">
    <property type="component" value="Unplaced"/>
</dbReference>
<dbReference type="AlphaFoldDB" id="A0A6P8IAL4"/>
<sequence>MIAGTELAALDHNHNANRKQATGQGEEEEVIFRYRIGWSKVFKKYTAKPVLQNKDYSYLKDITAKVLVRVDKGECGLENTVVPPQTLAPAEKPSREEVIEKRKLFARFK</sequence>
<gene>
    <name evidence="3" type="primary">LOC116300461</name>
</gene>
<keyword evidence="2" id="KW-1185">Reference proteome</keyword>
<reference evidence="3" key="1">
    <citation type="submission" date="2025-08" db="UniProtKB">
        <authorList>
            <consortium name="RefSeq"/>
        </authorList>
    </citation>
    <scope>IDENTIFICATION</scope>
    <source>
        <tissue evidence="3">Tentacle</tissue>
    </source>
</reference>